<evidence type="ECO:0000256" key="1">
    <source>
        <dbReference type="SAM" id="SignalP"/>
    </source>
</evidence>
<dbReference type="Proteomes" id="UP000027946">
    <property type="component" value="Unassembled WGS sequence"/>
</dbReference>
<proteinExistence type="predicted"/>
<gene>
    <name evidence="2" type="ORF">CLIT_8c00150</name>
</gene>
<keyword evidence="1" id="KW-0732">Signal</keyword>
<comment type="caution">
    <text evidence="2">The sequence shown here is derived from an EMBL/GenBank/DDBJ whole genome shotgun (WGS) entry which is preliminary data.</text>
</comment>
<feature type="signal peptide" evidence="1">
    <location>
        <begin position="1"/>
        <end position="27"/>
    </location>
</feature>
<dbReference type="AlphaFoldDB" id="A0A069RFP6"/>
<dbReference type="RefSeq" id="WP_038262981.1">
    <property type="nucleotide sequence ID" value="NZ_FSRH01000008.1"/>
</dbReference>
<feature type="chain" id="PRO_5039265792" evidence="1">
    <location>
        <begin position="28"/>
        <end position="325"/>
    </location>
</feature>
<dbReference type="EMBL" id="JJMM01000008">
    <property type="protein sequence ID" value="KDR95846.1"/>
    <property type="molecule type" value="Genomic_DNA"/>
</dbReference>
<evidence type="ECO:0000313" key="2">
    <source>
        <dbReference type="EMBL" id="KDR95846.1"/>
    </source>
</evidence>
<protein>
    <submittedName>
        <fullName evidence="2">Uncharacterized protein</fullName>
    </submittedName>
</protein>
<name>A0A069RFP6_PEPLI</name>
<keyword evidence="3" id="KW-1185">Reference proteome</keyword>
<reference evidence="2 3" key="1">
    <citation type="submission" date="2014-03" db="EMBL/GenBank/DDBJ databases">
        <title>Genome sequence of Clostridium litorale W6, DSM 5388.</title>
        <authorList>
            <person name="Poehlein A."/>
            <person name="Jagirdar A."/>
            <person name="Khonsari B."/>
            <person name="Chibani C.M."/>
            <person name="Gutierrez Gutierrez D.A."/>
            <person name="Davydova E."/>
            <person name="Alghaithi H.S."/>
            <person name="Nair K.P."/>
            <person name="Dhamotharan K."/>
            <person name="Chandran L."/>
            <person name="G W."/>
            <person name="Daniel R."/>
        </authorList>
    </citation>
    <scope>NUCLEOTIDE SEQUENCE [LARGE SCALE GENOMIC DNA]</scope>
    <source>
        <strain evidence="2 3">W6</strain>
    </source>
</reference>
<sequence>MLKKKMRKAVGMMLVAATLFSSSVSFANGQYGNWNKPGEIHEPAGIEQKLQGLSDKEMEKAEKILKRIEDLEFKLDMAYAKLNYIIGTENGHEQDHEGDICHEDEMSDFERFLQDMGIIHSVSDQDRQTLEELFTSAIAADENGEHEKAERIWDRIFGVVSKYEGIHHEQTIRDIPVEKLAEEILHHVQVSLKDAEDLESMVELLKEALQNENFEQAEMLYGQIEELIGHYQSQNEENIKPEMTKEIFEEMVSNMEMEGHISSQDAQTLRELFQAFEQAQAAGSFEEADKWMKRIEMAFEEIFQSIENSQGEQLIETVEMQPVEY</sequence>
<organism evidence="2 3">
    <name type="scientific">Peptoclostridium litorale DSM 5388</name>
    <dbReference type="NCBI Taxonomy" id="1121324"/>
    <lineage>
        <taxon>Bacteria</taxon>
        <taxon>Bacillati</taxon>
        <taxon>Bacillota</taxon>
        <taxon>Clostridia</taxon>
        <taxon>Peptostreptococcales</taxon>
        <taxon>Peptoclostridiaceae</taxon>
        <taxon>Peptoclostridium</taxon>
    </lineage>
</organism>
<evidence type="ECO:0000313" key="3">
    <source>
        <dbReference type="Proteomes" id="UP000027946"/>
    </source>
</evidence>
<accession>A0A069RFP6</accession>